<accession>A0A839TSB1</accession>
<dbReference type="InterPro" id="IPR022742">
    <property type="entry name" value="Hydrolase_4"/>
</dbReference>
<evidence type="ECO:0000313" key="2">
    <source>
        <dbReference type="EMBL" id="MBB3129383.1"/>
    </source>
</evidence>
<keyword evidence="2" id="KW-0378">Hydrolase</keyword>
<organism evidence="2 3">
    <name type="scientific">Paenibacillus rhizosphaerae</name>
    <dbReference type="NCBI Taxonomy" id="297318"/>
    <lineage>
        <taxon>Bacteria</taxon>
        <taxon>Bacillati</taxon>
        <taxon>Bacillota</taxon>
        <taxon>Bacilli</taxon>
        <taxon>Bacillales</taxon>
        <taxon>Paenibacillaceae</taxon>
        <taxon>Paenibacillus</taxon>
    </lineage>
</organism>
<feature type="domain" description="Serine aminopeptidase S33" evidence="1">
    <location>
        <begin position="29"/>
        <end position="290"/>
    </location>
</feature>
<dbReference type="PANTHER" id="PTHR11614">
    <property type="entry name" value="PHOSPHOLIPASE-RELATED"/>
    <property type="match status" value="1"/>
</dbReference>
<dbReference type="InterPro" id="IPR029058">
    <property type="entry name" value="AB_hydrolase_fold"/>
</dbReference>
<dbReference type="Pfam" id="PF12146">
    <property type="entry name" value="Hydrolase_4"/>
    <property type="match status" value="1"/>
</dbReference>
<dbReference type="AlphaFoldDB" id="A0A839TSB1"/>
<dbReference type="RefSeq" id="WP_183583555.1">
    <property type="nucleotide sequence ID" value="NZ_JACHXJ010000003.1"/>
</dbReference>
<protein>
    <submittedName>
        <fullName evidence="2">Alpha-beta hydrolase superfamily lysophospholipase</fullName>
    </submittedName>
</protein>
<evidence type="ECO:0000313" key="3">
    <source>
        <dbReference type="Proteomes" id="UP000517523"/>
    </source>
</evidence>
<gene>
    <name evidence="2" type="ORF">FHS19_004058</name>
</gene>
<comment type="caution">
    <text evidence="2">The sequence shown here is derived from an EMBL/GenBank/DDBJ whole genome shotgun (WGS) entry which is preliminary data.</text>
</comment>
<name>A0A839TSB1_9BACL</name>
<dbReference type="Proteomes" id="UP000517523">
    <property type="component" value="Unassembled WGS sequence"/>
</dbReference>
<reference evidence="2 3" key="1">
    <citation type="submission" date="2020-08" db="EMBL/GenBank/DDBJ databases">
        <title>Genomic Encyclopedia of Type Strains, Phase III (KMG-III): the genomes of soil and plant-associated and newly described type strains.</title>
        <authorList>
            <person name="Whitman W."/>
        </authorList>
    </citation>
    <scope>NUCLEOTIDE SEQUENCE [LARGE SCALE GENOMIC DNA]</scope>
    <source>
        <strain evidence="2 3">CECT 5831</strain>
    </source>
</reference>
<sequence>MREQTFTMTDPLGTQIHVYAWLPDEPAGVKAVLQITHGMCETAERYKRLAALLTRFRYAIYAHDQRGHGLTAGSIDRLGHTGKEGFLHMLQDIQQLGGIVRGRHPDIPHFLMGHSMGSFLVQRVMETDGGPYTGFILSGTNGPRSMLNAGKAVARLQGALQGESHRSILLNAMVFGSYNRSFAPTRTRFDWLSRDPKEVDKYIEDPYCGAICTTAFFYDFFSLLQDIQNPGSYNGIPRDKPVYLFSGELDPVGEQGKGVRRLEDIYRSIGIKDVECRLYPNGRHEMLNEINRDEVMTELLDWLERHV</sequence>
<dbReference type="Gene3D" id="3.40.50.1820">
    <property type="entry name" value="alpha/beta hydrolase"/>
    <property type="match status" value="1"/>
</dbReference>
<dbReference type="InterPro" id="IPR051044">
    <property type="entry name" value="MAG_DAG_Lipase"/>
</dbReference>
<dbReference type="EMBL" id="JACHXJ010000003">
    <property type="protein sequence ID" value="MBB3129383.1"/>
    <property type="molecule type" value="Genomic_DNA"/>
</dbReference>
<proteinExistence type="predicted"/>
<dbReference type="SUPFAM" id="SSF53474">
    <property type="entry name" value="alpha/beta-Hydrolases"/>
    <property type="match status" value="1"/>
</dbReference>
<dbReference type="GO" id="GO:0016787">
    <property type="term" value="F:hydrolase activity"/>
    <property type="evidence" value="ECO:0007669"/>
    <property type="project" value="UniProtKB-KW"/>
</dbReference>
<evidence type="ECO:0000259" key="1">
    <source>
        <dbReference type="Pfam" id="PF12146"/>
    </source>
</evidence>